<dbReference type="SUPFAM" id="SSF52799">
    <property type="entry name" value="(Phosphotyrosine protein) phosphatases II"/>
    <property type="match status" value="2"/>
</dbReference>
<feature type="region of interest" description="Disordered" evidence="14">
    <location>
        <begin position="591"/>
        <end position="681"/>
    </location>
</feature>
<feature type="region of interest" description="Disordered" evidence="14">
    <location>
        <begin position="702"/>
        <end position="810"/>
    </location>
</feature>
<evidence type="ECO:0000256" key="6">
    <source>
        <dbReference type="ARBA" id="ARBA00022553"/>
    </source>
</evidence>
<keyword evidence="11" id="KW-0539">Nucleus</keyword>
<dbReference type="EMBL" id="CP089277">
    <property type="protein sequence ID" value="USP78412.1"/>
    <property type="molecule type" value="Genomic_DNA"/>
</dbReference>
<dbReference type="GO" id="GO:0005816">
    <property type="term" value="C:spindle pole body"/>
    <property type="evidence" value="ECO:0007669"/>
    <property type="project" value="UniProtKB-ARBA"/>
</dbReference>
<evidence type="ECO:0000256" key="2">
    <source>
        <dbReference type="ARBA" id="ARBA00004496"/>
    </source>
</evidence>
<dbReference type="CDD" id="cd14499">
    <property type="entry name" value="CDC14_C"/>
    <property type="match status" value="1"/>
</dbReference>
<dbReference type="InterPro" id="IPR050561">
    <property type="entry name" value="PTP"/>
</dbReference>
<keyword evidence="5" id="KW-0963">Cytoplasm</keyword>
<dbReference type="PROSITE" id="PS50056">
    <property type="entry name" value="TYR_PHOSPHATASE_2"/>
    <property type="match status" value="1"/>
</dbReference>
<dbReference type="PANTHER" id="PTHR23339">
    <property type="entry name" value="TYROSINE SPECIFIC PROTEIN PHOSPHATASE AND DUAL SPECIFICITY PROTEIN PHOSPHATASE"/>
    <property type="match status" value="1"/>
</dbReference>
<evidence type="ECO:0000256" key="3">
    <source>
        <dbReference type="ARBA" id="ARBA00007315"/>
    </source>
</evidence>
<keyword evidence="8" id="KW-0498">Mitosis</keyword>
<dbReference type="GO" id="GO:0005737">
    <property type="term" value="C:cytoplasm"/>
    <property type="evidence" value="ECO:0007669"/>
    <property type="project" value="UniProtKB-SubCell"/>
</dbReference>
<accession>A0A9Q9DT49</accession>
<evidence type="ECO:0000259" key="15">
    <source>
        <dbReference type="PROSITE" id="PS50054"/>
    </source>
</evidence>
<dbReference type="GO" id="GO:0032954">
    <property type="term" value="P:regulation of cytokinetic process"/>
    <property type="evidence" value="ECO:0007669"/>
    <property type="project" value="UniProtKB-ARBA"/>
</dbReference>
<sequence length="810" mass="89331">MSAITAWLETATSGGTGPCEVMCTEGQLQEMRDGVGFPRDESGPGRADAGYEWTAKRCMSWSITTGPAAETLLRVVVMLLAGVPKPASGASGRVRAPVNNNNIGMLLKLATTSARRPSLQLFLNPDRSRNSRRQARRHAASLSTTAPLSPSGPQLRRAADIAAFVPTPRAQSFVSRQSFCFMPSPRERVAKMPRASTTSYGQVIEYIQDRLYLASYTYAPDASTPFPYPKQSQSPSKRSSRAHGGPTVSAHKALPPVYFSIDKTLLYNAFHGDFGPLHIGHLYRFAVQLHEVLGDPANEDRAVVFWSNADSRSRANAACILACYMVLIQSWPPHLALAPIAQMDPPCMPFRDAGYSQADYVLNIQDVIYGVWKAKEEGLCGLKDFSLEEYEKYERVDMGDFNWITPDFLAFASPQQKPTHEIPTSSPMYATLPSNIAEVQRSDLPSPFKNVLSHFCARNIGLVVRLNSELYSSSYFTKLGIQHLNMIFDDGTCPPLSLVRKFVNLAHEMITVQKRGIAVHCKAGLGRTGCLIGAYLIYKHGFTANEIIAYMRFMRPGMVVGPQQHWLHLNQGTFREWWYEDTMKAKYAQMVPSTPTKSPHKQRLASNGQTFTPPNGSQKRAALGEIESNERSNSGHIGVLDDNLPAPTPGQPRKTSKLYGNGSRQSPQRIDENEPFTKSHTEVRAEITRFDGESDEEFHLRQIARRTSSRSPARSPTLKDKQRRAFSTTSVIQTSVTHTSFGYGEESDLENTAPAGARPKTPKDKSGNGSISMTKVRSSPSRRSTDGKSGVRKTSGRVGSVGNAISRTKA</sequence>
<feature type="region of interest" description="Disordered" evidence="14">
    <location>
        <begin position="122"/>
        <end position="153"/>
    </location>
</feature>
<evidence type="ECO:0000256" key="8">
    <source>
        <dbReference type="ARBA" id="ARBA00022776"/>
    </source>
</evidence>
<dbReference type="Proteomes" id="UP001056012">
    <property type="component" value="Chromosome 4"/>
</dbReference>
<evidence type="ECO:0000256" key="4">
    <source>
        <dbReference type="ARBA" id="ARBA00013064"/>
    </source>
</evidence>
<dbReference type="GO" id="GO:0000278">
    <property type="term" value="P:mitotic cell cycle"/>
    <property type="evidence" value="ECO:0007669"/>
    <property type="project" value="UniProtKB-ARBA"/>
</dbReference>
<feature type="compositionally biased region" description="Basic and acidic residues" evidence="14">
    <location>
        <begin position="669"/>
        <end position="681"/>
    </location>
</feature>
<evidence type="ECO:0000256" key="14">
    <source>
        <dbReference type="SAM" id="MobiDB-lite"/>
    </source>
</evidence>
<keyword evidence="18" id="KW-1185">Reference proteome</keyword>
<dbReference type="VEuPathDB" id="FungiDB:yc1106_05686"/>
<evidence type="ECO:0000256" key="12">
    <source>
        <dbReference type="ARBA" id="ARBA00023254"/>
    </source>
</evidence>
<dbReference type="GO" id="GO:0033554">
    <property type="term" value="P:cellular response to stress"/>
    <property type="evidence" value="ECO:0007669"/>
    <property type="project" value="UniProtKB-ARBA"/>
</dbReference>
<evidence type="ECO:0000256" key="10">
    <source>
        <dbReference type="ARBA" id="ARBA00022912"/>
    </source>
</evidence>
<dbReference type="InterPro" id="IPR020422">
    <property type="entry name" value="TYR_PHOSPHATASE_DUAL_dom"/>
</dbReference>
<dbReference type="SMART" id="SM00404">
    <property type="entry name" value="PTPc_motif"/>
    <property type="match status" value="1"/>
</dbReference>
<keyword evidence="12" id="KW-0469">Meiosis</keyword>
<comment type="similarity">
    <text evidence="3">Belongs to the protein-tyrosine phosphatase family. Non-receptor class CDC14 subfamily.</text>
</comment>
<dbReference type="GO" id="GO:0007096">
    <property type="term" value="P:regulation of exit from mitosis"/>
    <property type="evidence" value="ECO:0007669"/>
    <property type="project" value="UniProtKB-ARBA"/>
</dbReference>
<comment type="subcellular location">
    <subcellularLocation>
        <location evidence="2">Cytoplasm</location>
    </subcellularLocation>
    <subcellularLocation>
        <location evidence="1">Nucleus</location>
    </subcellularLocation>
</comment>
<feature type="compositionally biased region" description="Polar residues" evidence="14">
    <location>
        <begin position="604"/>
        <end position="618"/>
    </location>
</feature>
<dbReference type="OrthoDB" id="5632at2759"/>
<keyword evidence="6" id="KW-0597">Phosphoprotein</keyword>
<dbReference type="GO" id="GO:0005730">
    <property type="term" value="C:nucleolus"/>
    <property type="evidence" value="ECO:0007669"/>
    <property type="project" value="UniProtKB-ARBA"/>
</dbReference>
<dbReference type="AlphaFoldDB" id="A0A9Q9DT49"/>
<feature type="compositionally biased region" description="Basic residues" evidence="14">
    <location>
        <begin position="130"/>
        <end position="139"/>
    </location>
</feature>
<feature type="compositionally biased region" description="Polar residues" evidence="14">
    <location>
        <begin position="142"/>
        <end position="152"/>
    </location>
</feature>
<dbReference type="GO" id="GO:0051301">
    <property type="term" value="P:cell division"/>
    <property type="evidence" value="ECO:0007669"/>
    <property type="project" value="UniProtKB-KW"/>
</dbReference>
<evidence type="ECO:0000256" key="13">
    <source>
        <dbReference type="ARBA" id="ARBA00023306"/>
    </source>
</evidence>
<evidence type="ECO:0000256" key="11">
    <source>
        <dbReference type="ARBA" id="ARBA00023242"/>
    </source>
</evidence>
<dbReference type="InterPro" id="IPR003595">
    <property type="entry name" value="Tyr_Pase_cat"/>
</dbReference>
<evidence type="ECO:0000313" key="17">
    <source>
        <dbReference type="EMBL" id="USP78412.1"/>
    </source>
</evidence>
<dbReference type="InterPro" id="IPR029021">
    <property type="entry name" value="Prot-tyrosine_phosphatase-like"/>
</dbReference>
<evidence type="ECO:0000256" key="5">
    <source>
        <dbReference type="ARBA" id="ARBA00022490"/>
    </source>
</evidence>
<dbReference type="PROSITE" id="PS50054">
    <property type="entry name" value="TYR_PHOSPHATASE_DUAL"/>
    <property type="match status" value="1"/>
</dbReference>
<dbReference type="Pfam" id="PF00782">
    <property type="entry name" value="DSPc"/>
    <property type="match status" value="1"/>
</dbReference>
<feature type="region of interest" description="Disordered" evidence="14">
    <location>
        <begin position="224"/>
        <end position="248"/>
    </location>
</feature>
<organism evidence="17 18">
    <name type="scientific">Curvularia clavata</name>
    <dbReference type="NCBI Taxonomy" id="95742"/>
    <lineage>
        <taxon>Eukaryota</taxon>
        <taxon>Fungi</taxon>
        <taxon>Dikarya</taxon>
        <taxon>Ascomycota</taxon>
        <taxon>Pezizomycotina</taxon>
        <taxon>Dothideomycetes</taxon>
        <taxon>Pleosporomycetidae</taxon>
        <taxon>Pleosporales</taxon>
        <taxon>Pleosporineae</taxon>
        <taxon>Pleosporaceae</taxon>
        <taxon>Curvularia</taxon>
    </lineage>
</organism>
<reference evidence="17" key="1">
    <citation type="submission" date="2021-12" db="EMBL/GenBank/DDBJ databases">
        <title>Curvularia clavata genome.</title>
        <authorList>
            <person name="Cao Y."/>
        </authorList>
    </citation>
    <scope>NUCLEOTIDE SEQUENCE</scope>
    <source>
        <strain evidence="17">Yc1106</strain>
    </source>
</reference>
<feature type="compositionally biased region" description="Polar residues" evidence="14">
    <location>
        <begin position="767"/>
        <end position="782"/>
    </location>
</feature>
<dbReference type="InterPro" id="IPR000340">
    <property type="entry name" value="Dual-sp_phosphatase_cat-dom"/>
</dbReference>
<dbReference type="SMART" id="SM00195">
    <property type="entry name" value="DSPc"/>
    <property type="match status" value="1"/>
</dbReference>
<dbReference type="InterPro" id="IPR044506">
    <property type="entry name" value="CDC14_C"/>
</dbReference>
<feature type="domain" description="Tyrosine specific protein phosphatases" evidence="16">
    <location>
        <begin position="500"/>
        <end position="566"/>
    </location>
</feature>
<dbReference type="Gene3D" id="3.90.190.10">
    <property type="entry name" value="Protein tyrosine phosphatase superfamily"/>
    <property type="match status" value="2"/>
</dbReference>
<dbReference type="InterPro" id="IPR029260">
    <property type="entry name" value="DSPn"/>
</dbReference>
<keyword evidence="13" id="KW-0131">Cell cycle</keyword>
<keyword evidence="9" id="KW-0378">Hydrolase</keyword>
<dbReference type="GO" id="GO:0051321">
    <property type="term" value="P:meiotic cell cycle"/>
    <property type="evidence" value="ECO:0007669"/>
    <property type="project" value="UniProtKB-KW"/>
</dbReference>
<feature type="domain" description="Tyrosine-protein phosphatase" evidence="15">
    <location>
        <begin position="428"/>
        <end position="580"/>
    </location>
</feature>
<evidence type="ECO:0000256" key="1">
    <source>
        <dbReference type="ARBA" id="ARBA00004123"/>
    </source>
</evidence>
<protein>
    <recommendedName>
        <fullName evidence="4">protein-tyrosine-phosphatase</fullName>
        <ecNumber evidence="4">3.1.3.48</ecNumber>
    </recommendedName>
</protein>
<evidence type="ECO:0000313" key="18">
    <source>
        <dbReference type="Proteomes" id="UP001056012"/>
    </source>
</evidence>
<dbReference type="FunFam" id="3.90.190.10:FF:000038">
    <property type="entry name" value="Tyrosine-protein phosphatase CDC14"/>
    <property type="match status" value="1"/>
</dbReference>
<dbReference type="CDD" id="cd17657">
    <property type="entry name" value="CDC14_N"/>
    <property type="match status" value="1"/>
</dbReference>
<dbReference type="InterPro" id="IPR000387">
    <property type="entry name" value="Tyr_Pase_dom"/>
</dbReference>
<evidence type="ECO:0000256" key="7">
    <source>
        <dbReference type="ARBA" id="ARBA00022618"/>
    </source>
</evidence>
<dbReference type="PROSITE" id="PS00383">
    <property type="entry name" value="TYR_PHOSPHATASE_1"/>
    <property type="match status" value="1"/>
</dbReference>
<dbReference type="InterPro" id="IPR016130">
    <property type="entry name" value="Tyr_Pase_AS"/>
</dbReference>
<dbReference type="Pfam" id="PF14671">
    <property type="entry name" value="DSPn"/>
    <property type="match status" value="1"/>
</dbReference>
<dbReference type="EC" id="3.1.3.48" evidence="4"/>
<keyword evidence="10" id="KW-0904">Protein phosphatase</keyword>
<keyword evidence="7" id="KW-0132">Cell division</keyword>
<name>A0A9Q9DT49_CURCL</name>
<evidence type="ECO:0000259" key="16">
    <source>
        <dbReference type="PROSITE" id="PS50056"/>
    </source>
</evidence>
<feature type="compositionally biased region" description="Polar residues" evidence="14">
    <location>
        <begin position="725"/>
        <end position="740"/>
    </location>
</feature>
<proteinExistence type="inferred from homology"/>
<gene>
    <name evidence="17" type="ORF">yc1106_05686</name>
</gene>
<evidence type="ECO:0000256" key="9">
    <source>
        <dbReference type="ARBA" id="ARBA00022801"/>
    </source>
</evidence>
<dbReference type="GO" id="GO:0004725">
    <property type="term" value="F:protein tyrosine phosphatase activity"/>
    <property type="evidence" value="ECO:0007669"/>
    <property type="project" value="UniProtKB-EC"/>
</dbReference>